<evidence type="ECO:0000313" key="1">
    <source>
        <dbReference type="EMBL" id="KWZ80342.1"/>
    </source>
</evidence>
<gene>
    <name evidence="1" type="ORF">HMPREF3213_02328</name>
</gene>
<evidence type="ECO:0000313" key="2">
    <source>
        <dbReference type="Proteomes" id="UP000070376"/>
    </source>
</evidence>
<sequence length="43" mass="4738">MLVGAIHFDHSLVNSSKYLPYMNCSKVAGEKMLKIGVFLQAVP</sequence>
<name>A0A133KLE3_HEYCO</name>
<organism evidence="1 2">
    <name type="scientific">Heyndrickxia coagulans</name>
    <name type="common">Weizmannia coagulans</name>
    <dbReference type="NCBI Taxonomy" id="1398"/>
    <lineage>
        <taxon>Bacteria</taxon>
        <taxon>Bacillati</taxon>
        <taxon>Bacillota</taxon>
        <taxon>Bacilli</taxon>
        <taxon>Bacillales</taxon>
        <taxon>Bacillaceae</taxon>
        <taxon>Heyndrickxia</taxon>
    </lineage>
</organism>
<comment type="caution">
    <text evidence="1">The sequence shown here is derived from an EMBL/GenBank/DDBJ whole genome shotgun (WGS) entry which is preliminary data.</text>
</comment>
<accession>A0A133KLE3</accession>
<dbReference type="Proteomes" id="UP000070376">
    <property type="component" value="Unassembled WGS sequence"/>
</dbReference>
<proteinExistence type="predicted"/>
<protein>
    <submittedName>
        <fullName evidence="1">Uncharacterized protein</fullName>
    </submittedName>
</protein>
<dbReference type="EMBL" id="LRPN01000093">
    <property type="protein sequence ID" value="KWZ80342.1"/>
    <property type="molecule type" value="Genomic_DNA"/>
</dbReference>
<dbReference type="AlphaFoldDB" id="A0A133KLE3"/>
<reference evidence="2" key="1">
    <citation type="submission" date="2016-01" db="EMBL/GenBank/DDBJ databases">
        <authorList>
            <person name="Mitreva M."/>
            <person name="Pepin K.H."/>
            <person name="Mihindukulasuriya K.A."/>
            <person name="Fulton R."/>
            <person name="Fronick C."/>
            <person name="O'Laughlin M."/>
            <person name="Miner T."/>
            <person name="Herter B."/>
            <person name="Rosa B.A."/>
            <person name="Cordes M."/>
            <person name="Tomlinson C."/>
            <person name="Wollam A."/>
            <person name="Palsikar V.B."/>
            <person name="Mardis E.R."/>
            <person name="Wilson R.K."/>
        </authorList>
    </citation>
    <scope>NUCLEOTIDE SEQUENCE [LARGE SCALE GENOMIC DNA]</scope>
    <source>
        <strain evidence="2">GED7749B</strain>
    </source>
</reference>